<dbReference type="RefSeq" id="WP_315726960.1">
    <property type="nucleotide sequence ID" value="NZ_JAVUPU010000006.1"/>
</dbReference>
<proteinExistence type="predicted"/>
<evidence type="ECO:0000313" key="2">
    <source>
        <dbReference type="Proteomes" id="UP001259572"/>
    </source>
</evidence>
<sequence length="344" mass="38683">MPKPFNLLAELATFGVERRLSLRDPALKEAFGAHVSSSVDEALADDILLHGKRTEAMFEALLVALGEYRLLKTEDGGRVHSAEGLRVPDFRVVLADGEQWLIEVKNVYEADPLNQRRLLMKRDYRQALEAYAEATGAKLKLAVFWARWSMWTLVSPDRMVDEGGDLVLEMNEAMIANELGRLGDRTIGTRAPLRLRFTADPKRTSAVGEDGQVTITFNGWQLLGGEDVITDPVEKEIATIFIEHGEWECDGPLAVLEGERLTAVEFRWDPAEPTDQGFEFIGSLSRMFARCYAEQTVKDQSIVQLRAPLRPGWFAPLIRTDHVSDALPLWRFTLQPTYRISVGV</sequence>
<accession>A0ABU3QA44</accession>
<comment type="caution">
    <text evidence="1">The sequence shown here is derived from an EMBL/GenBank/DDBJ whole genome shotgun (WGS) entry which is preliminary data.</text>
</comment>
<dbReference type="EMBL" id="JAVUPU010000006">
    <property type="protein sequence ID" value="MDT9599863.1"/>
    <property type="molecule type" value="Genomic_DNA"/>
</dbReference>
<organism evidence="1 2">
    <name type="scientific">Sphingosinicella rhizophila</name>
    <dbReference type="NCBI Taxonomy" id="3050082"/>
    <lineage>
        <taxon>Bacteria</taxon>
        <taxon>Pseudomonadati</taxon>
        <taxon>Pseudomonadota</taxon>
        <taxon>Alphaproteobacteria</taxon>
        <taxon>Sphingomonadales</taxon>
        <taxon>Sphingosinicellaceae</taxon>
        <taxon>Sphingosinicella</taxon>
    </lineage>
</organism>
<reference evidence="1 2" key="1">
    <citation type="submission" date="2023-05" db="EMBL/GenBank/DDBJ databases">
        <authorList>
            <person name="Guo Y."/>
        </authorList>
    </citation>
    <scope>NUCLEOTIDE SEQUENCE [LARGE SCALE GENOMIC DNA]</scope>
    <source>
        <strain evidence="1 2">GR2756</strain>
    </source>
</reference>
<dbReference type="Proteomes" id="UP001259572">
    <property type="component" value="Unassembled WGS sequence"/>
</dbReference>
<evidence type="ECO:0008006" key="3">
    <source>
        <dbReference type="Google" id="ProtNLM"/>
    </source>
</evidence>
<gene>
    <name evidence="1" type="ORF">RQX22_12955</name>
</gene>
<keyword evidence="2" id="KW-1185">Reference proteome</keyword>
<protein>
    <recommendedName>
        <fullName evidence="3">Restriction endonuclease</fullName>
    </recommendedName>
</protein>
<evidence type="ECO:0000313" key="1">
    <source>
        <dbReference type="EMBL" id="MDT9599863.1"/>
    </source>
</evidence>
<name>A0ABU3QA44_9SPHN</name>